<evidence type="ECO:0000313" key="7">
    <source>
        <dbReference type="Proteomes" id="UP001254257"/>
    </source>
</evidence>
<evidence type="ECO:0000256" key="4">
    <source>
        <dbReference type="PROSITE-ProRule" id="PRU00335"/>
    </source>
</evidence>
<keyword evidence="1" id="KW-0805">Transcription regulation</keyword>
<accession>A0ABU3S4U4</accession>
<dbReference type="EMBL" id="JAWDID010000008">
    <property type="protein sequence ID" value="MDU0339803.1"/>
    <property type="molecule type" value="Genomic_DNA"/>
</dbReference>
<sequence length="201" mass="21683">MKQDPASNPAAGQRPEGGARRQILDAAAALLRQGYDATTTREIATRVGIKAGSIYHHFASKDDIVGTVVNEGVRVVHEAVTAALAALGPEATPRQRLEAAIKAHLLSSLEHSAYTSASIRAFSFLPATVQEGCRVERRRYEEIWRGLVAEAAAAGLLAPAVSQDSVRLLLLGAVNWAGEWYRPERMSIDEIARDFAASILR</sequence>
<comment type="caution">
    <text evidence="6">The sequence shown here is derived from an EMBL/GenBank/DDBJ whole genome shotgun (WGS) entry which is preliminary data.</text>
</comment>
<evidence type="ECO:0000256" key="2">
    <source>
        <dbReference type="ARBA" id="ARBA00023125"/>
    </source>
</evidence>
<keyword evidence="2 4" id="KW-0238">DNA-binding</keyword>
<dbReference type="PROSITE" id="PS50977">
    <property type="entry name" value="HTH_TETR_2"/>
    <property type="match status" value="1"/>
</dbReference>
<dbReference type="InterPro" id="IPR001647">
    <property type="entry name" value="HTH_TetR"/>
</dbReference>
<dbReference type="Gene3D" id="1.10.357.10">
    <property type="entry name" value="Tetracycline Repressor, domain 2"/>
    <property type="match status" value="1"/>
</dbReference>
<dbReference type="Pfam" id="PF00440">
    <property type="entry name" value="TetR_N"/>
    <property type="match status" value="1"/>
</dbReference>
<keyword evidence="3" id="KW-0804">Transcription</keyword>
<gene>
    <name evidence="6" type="ORF">RKE40_07920</name>
</gene>
<evidence type="ECO:0000259" key="5">
    <source>
        <dbReference type="PROSITE" id="PS50977"/>
    </source>
</evidence>
<dbReference type="Proteomes" id="UP001254257">
    <property type="component" value="Unassembled WGS sequence"/>
</dbReference>
<feature type="DNA-binding region" description="H-T-H motif" evidence="4">
    <location>
        <begin position="39"/>
        <end position="58"/>
    </location>
</feature>
<name>A0ABU3S4U4_9HYPH</name>
<dbReference type="InterPro" id="IPR036271">
    <property type="entry name" value="Tet_transcr_reg_TetR-rel_C_sf"/>
</dbReference>
<dbReference type="InterPro" id="IPR050109">
    <property type="entry name" value="HTH-type_TetR-like_transc_reg"/>
</dbReference>
<evidence type="ECO:0000256" key="3">
    <source>
        <dbReference type="ARBA" id="ARBA00023163"/>
    </source>
</evidence>
<reference evidence="6 7" key="1">
    <citation type="submission" date="2023-09" db="EMBL/GenBank/DDBJ databases">
        <title>Whole genome shotgun sequencing (WGS) of Bosea sp. ZW T0_25, isolated from stored onions (Allium cepa).</title>
        <authorList>
            <person name="Stoll D.A."/>
            <person name="Huch M."/>
        </authorList>
    </citation>
    <scope>NUCLEOTIDE SEQUENCE [LARGE SCALE GENOMIC DNA]</scope>
    <source>
        <strain evidence="6 7">ZW T0_25</strain>
    </source>
</reference>
<organism evidence="6 7">
    <name type="scientific">Bosea rubneri</name>
    <dbReference type="NCBI Taxonomy" id="3075434"/>
    <lineage>
        <taxon>Bacteria</taxon>
        <taxon>Pseudomonadati</taxon>
        <taxon>Pseudomonadota</taxon>
        <taxon>Alphaproteobacteria</taxon>
        <taxon>Hyphomicrobiales</taxon>
        <taxon>Boseaceae</taxon>
        <taxon>Bosea</taxon>
    </lineage>
</organism>
<dbReference type="PANTHER" id="PTHR30055:SF234">
    <property type="entry name" value="HTH-TYPE TRANSCRIPTIONAL REGULATOR BETI"/>
    <property type="match status" value="1"/>
</dbReference>
<dbReference type="Gene3D" id="1.10.10.60">
    <property type="entry name" value="Homeodomain-like"/>
    <property type="match status" value="1"/>
</dbReference>
<keyword evidence="7" id="KW-1185">Reference proteome</keyword>
<evidence type="ECO:0000313" key="6">
    <source>
        <dbReference type="EMBL" id="MDU0339803.1"/>
    </source>
</evidence>
<dbReference type="PANTHER" id="PTHR30055">
    <property type="entry name" value="HTH-TYPE TRANSCRIPTIONAL REGULATOR RUTR"/>
    <property type="match status" value="1"/>
</dbReference>
<dbReference type="InterPro" id="IPR009057">
    <property type="entry name" value="Homeodomain-like_sf"/>
</dbReference>
<proteinExistence type="predicted"/>
<dbReference type="SUPFAM" id="SSF48498">
    <property type="entry name" value="Tetracyclin repressor-like, C-terminal domain"/>
    <property type="match status" value="1"/>
</dbReference>
<evidence type="ECO:0000256" key="1">
    <source>
        <dbReference type="ARBA" id="ARBA00023015"/>
    </source>
</evidence>
<dbReference type="SUPFAM" id="SSF46689">
    <property type="entry name" value="Homeodomain-like"/>
    <property type="match status" value="1"/>
</dbReference>
<dbReference type="Pfam" id="PF17932">
    <property type="entry name" value="TetR_C_24"/>
    <property type="match status" value="1"/>
</dbReference>
<protein>
    <submittedName>
        <fullName evidence="6">TetR/AcrR family transcriptional regulator</fullName>
    </submittedName>
</protein>
<feature type="domain" description="HTH tetR-type" evidence="5">
    <location>
        <begin position="16"/>
        <end position="76"/>
    </location>
</feature>
<dbReference type="PRINTS" id="PR00455">
    <property type="entry name" value="HTHTETR"/>
</dbReference>
<dbReference type="RefSeq" id="WP_316017687.1">
    <property type="nucleotide sequence ID" value="NZ_JAWDID010000008.1"/>
</dbReference>
<dbReference type="InterPro" id="IPR041490">
    <property type="entry name" value="KstR2_TetR_C"/>
</dbReference>